<dbReference type="AlphaFoldDB" id="A0A328VU90"/>
<evidence type="ECO:0000256" key="1">
    <source>
        <dbReference type="ARBA" id="ARBA00004141"/>
    </source>
</evidence>
<evidence type="ECO:0000256" key="5">
    <source>
        <dbReference type="RuleBase" id="RU361157"/>
    </source>
</evidence>
<dbReference type="OrthoDB" id="9788252at2"/>
<dbReference type="InterPro" id="IPR047817">
    <property type="entry name" value="ABC2_TM_bact-type"/>
</dbReference>
<feature type="transmembrane region" description="Helical" evidence="5">
    <location>
        <begin position="269"/>
        <end position="291"/>
    </location>
</feature>
<dbReference type="EMBL" id="MCIF01000002">
    <property type="protein sequence ID" value="RAQ97665.1"/>
    <property type="molecule type" value="Genomic_DNA"/>
</dbReference>
<feature type="transmembrane region" description="Helical" evidence="5">
    <location>
        <begin position="138"/>
        <end position="164"/>
    </location>
</feature>
<dbReference type="InterPro" id="IPR013525">
    <property type="entry name" value="ABC2_TM"/>
</dbReference>
<dbReference type="PANTHER" id="PTHR43229">
    <property type="entry name" value="NODULATION PROTEIN J"/>
    <property type="match status" value="1"/>
</dbReference>
<evidence type="ECO:0000256" key="3">
    <source>
        <dbReference type="ARBA" id="ARBA00022989"/>
    </source>
</evidence>
<sequence length="297" mass="32581">MSALSRPAATVRVASATESQHDELLRLIMEAPTQRPLHVTWNSFVTIAAREVTRFLHDPTQLVFALVMPVLLILGLDGPLQSSFGRAAGYNLMGFAITGMLALSFYQHTLIGILSLLEDRENDFTQELLIAPISRYALIFGKIVGASVVALLQGVLITLLGILFFHFPVSLPGLPLLVPVALLICFSGGAFGVLLISLFSSQRSASQVLPLLLFPQFFLGGVFIPMHNLPWYLDLLSKITPLLYAADLLRSVVYSGQPEYRQVVLQEPLINLVVVCALTLLSLVVGTILFVRSERER</sequence>
<dbReference type="PANTHER" id="PTHR43229:SF2">
    <property type="entry name" value="NODULATION PROTEIN J"/>
    <property type="match status" value="1"/>
</dbReference>
<keyword evidence="8" id="KW-1185">Reference proteome</keyword>
<gene>
    <name evidence="7" type="ORF">A4R35_19155</name>
</gene>
<dbReference type="GO" id="GO:0043190">
    <property type="term" value="C:ATP-binding cassette (ABC) transporter complex"/>
    <property type="evidence" value="ECO:0007669"/>
    <property type="project" value="InterPro"/>
</dbReference>
<feature type="transmembrane region" description="Helical" evidence="5">
    <location>
        <begin position="211"/>
        <end position="233"/>
    </location>
</feature>
<evidence type="ECO:0000313" key="7">
    <source>
        <dbReference type="EMBL" id="RAQ97665.1"/>
    </source>
</evidence>
<keyword evidence="5" id="KW-1003">Cell membrane</keyword>
<feature type="transmembrane region" description="Helical" evidence="5">
    <location>
        <begin position="92"/>
        <end position="117"/>
    </location>
</feature>
<dbReference type="PRINTS" id="PR00164">
    <property type="entry name" value="ABC2TRNSPORT"/>
</dbReference>
<feature type="domain" description="ABC transmembrane type-2" evidence="6">
    <location>
        <begin position="60"/>
        <end position="293"/>
    </location>
</feature>
<organism evidence="7 8">
    <name type="scientific">Thermogemmatispora tikiterensis</name>
    <dbReference type="NCBI Taxonomy" id="1825093"/>
    <lineage>
        <taxon>Bacteria</taxon>
        <taxon>Bacillati</taxon>
        <taxon>Chloroflexota</taxon>
        <taxon>Ktedonobacteria</taxon>
        <taxon>Thermogemmatisporales</taxon>
        <taxon>Thermogemmatisporaceae</taxon>
        <taxon>Thermogemmatispora</taxon>
    </lineage>
</organism>
<dbReference type="RefSeq" id="WP_112432229.1">
    <property type="nucleotide sequence ID" value="NZ_MCIF01000002.1"/>
</dbReference>
<evidence type="ECO:0000256" key="2">
    <source>
        <dbReference type="ARBA" id="ARBA00022692"/>
    </source>
</evidence>
<comment type="caution">
    <text evidence="7">The sequence shown here is derived from an EMBL/GenBank/DDBJ whole genome shotgun (WGS) entry which is preliminary data.</text>
</comment>
<dbReference type="PROSITE" id="PS51012">
    <property type="entry name" value="ABC_TM2"/>
    <property type="match status" value="1"/>
</dbReference>
<feature type="transmembrane region" description="Helical" evidence="5">
    <location>
        <begin position="62"/>
        <end position="80"/>
    </location>
</feature>
<evidence type="ECO:0000313" key="8">
    <source>
        <dbReference type="Proteomes" id="UP000248706"/>
    </source>
</evidence>
<proteinExistence type="inferred from homology"/>
<reference evidence="7 8" key="1">
    <citation type="submission" date="2016-08" db="EMBL/GenBank/DDBJ databases">
        <title>Analysis of Carbohydrate Active Enzymes in Thermogemmatispora T81 Reveals Carbohydrate Degradation Ability.</title>
        <authorList>
            <person name="Tomazini A."/>
            <person name="Lal S."/>
            <person name="Stott M."/>
            <person name="Henrissat B."/>
            <person name="Polikarpov I."/>
            <person name="Sparling R."/>
            <person name="Levin D.B."/>
        </authorList>
    </citation>
    <scope>NUCLEOTIDE SEQUENCE [LARGE SCALE GENOMIC DNA]</scope>
    <source>
        <strain evidence="7 8">T81</strain>
    </source>
</reference>
<evidence type="ECO:0000256" key="4">
    <source>
        <dbReference type="ARBA" id="ARBA00023136"/>
    </source>
</evidence>
<accession>A0A328VU90</accession>
<dbReference type="Pfam" id="PF01061">
    <property type="entry name" value="ABC2_membrane"/>
    <property type="match status" value="1"/>
</dbReference>
<comment type="similarity">
    <text evidence="5">Belongs to the ABC-2 integral membrane protein family.</text>
</comment>
<dbReference type="PIRSF" id="PIRSF006648">
    <property type="entry name" value="DrrB"/>
    <property type="match status" value="1"/>
</dbReference>
<protein>
    <recommendedName>
        <fullName evidence="5">Transport permease protein</fullName>
    </recommendedName>
</protein>
<dbReference type="Proteomes" id="UP000248706">
    <property type="component" value="Unassembled WGS sequence"/>
</dbReference>
<dbReference type="GO" id="GO:0140359">
    <property type="term" value="F:ABC-type transporter activity"/>
    <property type="evidence" value="ECO:0007669"/>
    <property type="project" value="InterPro"/>
</dbReference>
<comment type="subcellular location">
    <subcellularLocation>
        <location evidence="5">Cell membrane</location>
        <topology evidence="5">Multi-pass membrane protein</topology>
    </subcellularLocation>
    <subcellularLocation>
        <location evidence="1">Membrane</location>
        <topology evidence="1">Multi-pass membrane protein</topology>
    </subcellularLocation>
</comment>
<keyword evidence="5" id="KW-0813">Transport</keyword>
<dbReference type="InterPro" id="IPR000412">
    <property type="entry name" value="ABC_2_transport"/>
</dbReference>
<keyword evidence="3 5" id="KW-1133">Transmembrane helix</keyword>
<feature type="transmembrane region" description="Helical" evidence="5">
    <location>
        <begin position="176"/>
        <end position="199"/>
    </location>
</feature>
<dbReference type="InterPro" id="IPR051784">
    <property type="entry name" value="Nod_factor_ABC_transporter"/>
</dbReference>
<name>A0A328VU90_9CHLR</name>
<keyword evidence="4 5" id="KW-0472">Membrane</keyword>
<keyword evidence="2 5" id="KW-0812">Transmembrane</keyword>
<evidence type="ECO:0000259" key="6">
    <source>
        <dbReference type="PROSITE" id="PS51012"/>
    </source>
</evidence>